<evidence type="ECO:0000256" key="4">
    <source>
        <dbReference type="ARBA" id="ARBA00023136"/>
    </source>
</evidence>
<dbReference type="Pfam" id="PF02656">
    <property type="entry name" value="DUF202"/>
    <property type="match status" value="1"/>
</dbReference>
<dbReference type="RefSeq" id="WP_179388804.1">
    <property type="nucleotide sequence ID" value="NZ_JACBYQ010000001.1"/>
</dbReference>
<keyword evidence="4 5" id="KW-0472">Membrane</keyword>
<evidence type="ECO:0000313" key="8">
    <source>
        <dbReference type="Proteomes" id="UP000521748"/>
    </source>
</evidence>
<name>A0A7Y9LT40_9MICC</name>
<protein>
    <submittedName>
        <fullName evidence="7">Putative membrane protein</fullName>
    </submittedName>
</protein>
<feature type="transmembrane region" description="Helical" evidence="5">
    <location>
        <begin position="47"/>
        <end position="66"/>
    </location>
</feature>
<evidence type="ECO:0000313" key="7">
    <source>
        <dbReference type="EMBL" id="NYE95125.1"/>
    </source>
</evidence>
<keyword evidence="2 5" id="KW-0812">Transmembrane</keyword>
<dbReference type="InterPro" id="IPR003807">
    <property type="entry name" value="DUF202"/>
</dbReference>
<evidence type="ECO:0000256" key="5">
    <source>
        <dbReference type="SAM" id="Phobius"/>
    </source>
</evidence>
<feature type="transmembrane region" description="Helical" evidence="5">
    <location>
        <begin position="87"/>
        <end position="112"/>
    </location>
</feature>
<proteinExistence type="predicted"/>
<organism evidence="7 8">
    <name type="scientific">Psychromicrobium silvestre</name>
    <dbReference type="NCBI Taxonomy" id="1645614"/>
    <lineage>
        <taxon>Bacteria</taxon>
        <taxon>Bacillati</taxon>
        <taxon>Actinomycetota</taxon>
        <taxon>Actinomycetes</taxon>
        <taxon>Micrococcales</taxon>
        <taxon>Micrococcaceae</taxon>
        <taxon>Psychromicrobium</taxon>
    </lineage>
</organism>
<comment type="caution">
    <text evidence="7">The sequence shown here is derived from an EMBL/GenBank/DDBJ whole genome shotgun (WGS) entry which is preliminary data.</text>
</comment>
<keyword evidence="3 5" id="KW-1133">Transmembrane helix</keyword>
<reference evidence="7 8" key="1">
    <citation type="submission" date="2020-07" db="EMBL/GenBank/DDBJ databases">
        <title>Sequencing the genomes of 1000 actinobacteria strains.</title>
        <authorList>
            <person name="Klenk H.-P."/>
        </authorList>
    </citation>
    <scope>NUCLEOTIDE SEQUENCE [LARGE SCALE GENOMIC DNA]</scope>
    <source>
        <strain evidence="7 8">DSM 102047</strain>
    </source>
</reference>
<dbReference type="EMBL" id="JACBYQ010000001">
    <property type="protein sequence ID" value="NYE95125.1"/>
    <property type="molecule type" value="Genomic_DNA"/>
</dbReference>
<feature type="domain" description="DUF202" evidence="6">
    <location>
        <begin position="11"/>
        <end position="74"/>
    </location>
</feature>
<gene>
    <name evidence="7" type="ORF">FHU41_001346</name>
</gene>
<evidence type="ECO:0000256" key="2">
    <source>
        <dbReference type="ARBA" id="ARBA00022692"/>
    </source>
</evidence>
<comment type="subcellular location">
    <subcellularLocation>
        <location evidence="1">Endomembrane system</location>
        <topology evidence="1">Multi-pass membrane protein</topology>
    </subcellularLocation>
</comment>
<evidence type="ECO:0000256" key="1">
    <source>
        <dbReference type="ARBA" id="ARBA00004127"/>
    </source>
</evidence>
<dbReference type="AlphaFoldDB" id="A0A7Y9LT40"/>
<dbReference type="GO" id="GO:0012505">
    <property type="term" value="C:endomembrane system"/>
    <property type="evidence" value="ECO:0007669"/>
    <property type="project" value="UniProtKB-SubCell"/>
</dbReference>
<keyword evidence="8" id="KW-1185">Reference proteome</keyword>
<dbReference type="Proteomes" id="UP000521748">
    <property type="component" value="Unassembled WGS sequence"/>
</dbReference>
<accession>A0A7Y9LT40</accession>
<evidence type="ECO:0000259" key="6">
    <source>
        <dbReference type="Pfam" id="PF02656"/>
    </source>
</evidence>
<sequence>MSFGESRVADAGLQAERTALAWKRTVLTLTAGSVATGRALLPLFGTGSYLIGTLGLLAGIALWLGADRRYRALHSALIKPTGPLLPGVGLVAVSCAVVCLCCGLGALVLILFRN</sequence>
<evidence type="ECO:0000256" key="3">
    <source>
        <dbReference type="ARBA" id="ARBA00022989"/>
    </source>
</evidence>